<evidence type="ECO:0000256" key="1">
    <source>
        <dbReference type="SAM" id="MobiDB-lite"/>
    </source>
</evidence>
<evidence type="ECO:0000313" key="3">
    <source>
        <dbReference type="Proteomes" id="UP001589700"/>
    </source>
</evidence>
<dbReference type="Proteomes" id="UP001589700">
    <property type="component" value="Unassembled WGS sequence"/>
</dbReference>
<evidence type="ECO:0008006" key="4">
    <source>
        <dbReference type="Google" id="ProtNLM"/>
    </source>
</evidence>
<dbReference type="EMBL" id="JBHMDY010000002">
    <property type="protein sequence ID" value="MFB9258777.1"/>
    <property type="molecule type" value="Genomic_DNA"/>
</dbReference>
<dbReference type="RefSeq" id="WP_182633635.1">
    <property type="nucleotide sequence ID" value="NZ_JAALDM010000326.1"/>
</dbReference>
<sequence>MSTYRFRTPDRTIELGEFGTAQEALEAAVDLHRAGNDADGHDGGHHDTARRDRDSAPTDGTLEVQVGGEWHPVDLEGDMA</sequence>
<feature type="region of interest" description="Disordered" evidence="1">
    <location>
        <begin position="34"/>
        <end position="63"/>
    </location>
</feature>
<gene>
    <name evidence="2" type="ORF">ACFFVD_03080</name>
</gene>
<protein>
    <recommendedName>
        <fullName evidence="4">DUF2188 domain-containing protein</fullName>
    </recommendedName>
</protein>
<feature type="compositionally biased region" description="Basic and acidic residues" evidence="1">
    <location>
        <begin position="34"/>
        <end position="56"/>
    </location>
</feature>
<keyword evidence="3" id="KW-1185">Reference proteome</keyword>
<comment type="caution">
    <text evidence="2">The sequence shown here is derived from an EMBL/GenBank/DDBJ whole genome shotgun (WGS) entry which is preliminary data.</text>
</comment>
<accession>A0ABV5JM23</accession>
<reference evidence="2 3" key="1">
    <citation type="submission" date="2024-09" db="EMBL/GenBank/DDBJ databases">
        <authorList>
            <person name="Sun Q."/>
            <person name="Mori K."/>
        </authorList>
    </citation>
    <scope>NUCLEOTIDE SEQUENCE [LARGE SCALE GENOMIC DNA]</scope>
    <source>
        <strain evidence="2 3">CCM 7659</strain>
    </source>
</reference>
<organism evidence="2 3">
    <name type="scientific">Dietzia aerolata</name>
    <dbReference type="NCBI Taxonomy" id="595984"/>
    <lineage>
        <taxon>Bacteria</taxon>
        <taxon>Bacillati</taxon>
        <taxon>Actinomycetota</taxon>
        <taxon>Actinomycetes</taxon>
        <taxon>Mycobacteriales</taxon>
        <taxon>Dietziaceae</taxon>
        <taxon>Dietzia</taxon>
    </lineage>
</organism>
<name>A0ABV5JM23_9ACTN</name>
<proteinExistence type="predicted"/>
<evidence type="ECO:0000313" key="2">
    <source>
        <dbReference type="EMBL" id="MFB9258777.1"/>
    </source>
</evidence>